<dbReference type="InterPro" id="IPR050181">
    <property type="entry name" value="Cold_shock_domain"/>
</dbReference>
<sequence>MTQGTVKWFNSEKGFGFIAPDGGAADVFVHYSEIQGNGYKSLEENQRVEFTVEQGTKGPQAVGVTAV</sequence>
<dbReference type="STRING" id="244292.ABW17_03340"/>
<dbReference type="PANTHER" id="PTHR11544">
    <property type="entry name" value="COLD SHOCK DOMAIN CONTAINING PROTEINS"/>
    <property type="match status" value="1"/>
</dbReference>
<comment type="subcellular location">
    <subcellularLocation>
        <location evidence="1 4">Cytoplasm</location>
    </subcellularLocation>
</comment>
<dbReference type="OrthoDB" id="7477356at2"/>
<protein>
    <recommendedName>
        <fullName evidence="3">Probable cold shock protein A</fullName>
    </recommendedName>
</protein>
<dbReference type="Proteomes" id="UP000193781">
    <property type="component" value="Unassembled WGS sequence"/>
</dbReference>
<evidence type="ECO:0000313" key="7">
    <source>
        <dbReference type="Proteomes" id="UP000193781"/>
    </source>
</evidence>
<proteinExistence type="predicted"/>
<evidence type="ECO:0000256" key="2">
    <source>
        <dbReference type="ARBA" id="ARBA00022490"/>
    </source>
</evidence>
<dbReference type="InterPro" id="IPR002059">
    <property type="entry name" value="CSP_DNA-bd"/>
</dbReference>
<dbReference type="SMART" id="SM00357">
    <property type="entry name" value="CSP"/>
    <property type="match status" value="1"/>
</dbReference>
<reference evidence="6 7" key="1">
    <citation type="submission" date="2016-01" db="EMBL/GenBank/DDBJ databases">
        <title>The new phylogeny of the genus Mycobacterium.</title>
        <authorList>
            <person name="Tarcisio F."/>
            <person name="Conor M."/>
            <person name="Antonella G."/>
            <person name="Elisabetta G."/>
            <person name="Giulia F.S."/>
            <person name="Sara T."/>
            <person name="Anna F."/>
            <person name="Clotilde B."/>
            <person name="Roberto B."/>
            <person name="Veronica D.S."/>
            <person name="Fabio R."/>
            <person name="Monica P."/>
            <person name="Olivier J."/>
            <person name="Enrico T."/>
            <person name="Nicola S."/>
        </authorList>
    </citation>
    <scope>NUCLEOTIDE SEQUENCE [LARGE SCALE GENOMIC DNA]</scope>
    <source>
        <strain evidence="6 7">DSM 44803</strain>
    </source>
</reference>
<dbReference type="PIRSF" id="PIRSF002599">
    <property type="entry name" value="Cold_shock_A"/>
    <property type="match status" value="1"/>
</dbReference>
<evidence type="ECO:0000256" key="1">
    <source>
        <dbReference type="ARBA" id="ARBA00004496"/>
    </source>
</evidence>
<dbReference type="InterPro" id="IPR011129">
    <property type="entry name" value="CSD"/>
</dbReference>
<dbReference type="InterPro" id="IPR019844">
    <property type="entry name" value="CSD_CS"/>
</dbReference>
<evidence type="ECO:0000313" key="6">
    <source>
        <dbReference type="EMBL" id="ORW15734.1"/>
    </source>
</evidence>
<dbReference type="CDD" id="cd04458">
    <property type="entry name" value="CSP_CDS"/>
    <property type="match status" value="1"/>
</dbReference>
<dbReference type="AlphaFoldDB" id="A0A0F5N9K4"/>
<comment type="caution">
    <text evidence="6">The sequence shown here is derived from an EMBL/GenBank/DDBJ whole genome shotgun (WGS) entry which is preliminary data.</text>
</comment>
<keyword evidence="2" id="KW-0963">Cytoplasm</keyword>
<dbReference type="GO" id="GO:0003676">
    <property type="term" value="F:nucleic acid binding"/>
    <property type="evidence" value="ECO:0007669"/>
    <property type="project" value="InterPro"/>
</dbReference>
<evidence type="ECO:0000256" key="3">
    <source>
        <dbReference type="ARBA" id="ARBA00070951"/>
    </source>
</evidence>
<organism evidence="6 7">
    <name type="scientific">Mycobacterium nebraskense</name>
    <dbReference type="NCBI Taxonomy" id="244292"/>
    <lineage>
        <taxon>Bacteria</taxon>
        <taxon>Bacillati</taxon>
        <taxon>Actinomycetota</taxon>
        <taxon>Actinomycetes</taxon>
        <taxon>Mycobacteriales</taxon>
        <taxon>Mycobacteriaceae</taxon>
        <taxon>Mycobacterium</taxon>
    </lineage>
</organism>
<keyword evidence="7" id="KW-1185">Reference proteome</keyword>
<name>A0A0F5N9K4_9MYCO</name>
<dbReference type="RefSeq" id="WP_046185547.1">
    <property type="nucleotide sequence ID" value="NZ_JACKSS010000076.1"/>
</dbReference>
<dbReference type="PROSITE" id="PS00352">
    <property type="entry name" value="CSD_1"/>
    <property type="match status" value="1"/>
</dbReference>
<evidence type="ECO:0000256" key="4">
    <source>
        <dbReference type="RuleBase" id="RU000408"/>
    </source>
</evidence>
<dbReference type="GO" id="GO:0005737">
    <property type="term" value="C:cytoplasm"/>
    <property type="evidence" value="ECO:0007669"/>
    <property type="project" value="UniProtKB-SubCell"/>
</dbReference>
<dbReference type="PRINTS" id="PR00050">
    <property type="entry name" value="COLDSHOCK"/>
</dbReference>
<dbReference type="FunFam" id="2.40.50.140:FF:000006">
    <property type="entry name" value="Cold shock protein CspC"/>
    <property type="match status" value="1"/>
</dbReference>
<dbReference type="InterPro" id="IPR012156">
    <property type="entry name" value="Cold_shock_CspA"/>
</dbReference>
<dbReference type="InterPro" id="IPR012340">
    <property type="entry name" value="NA-bd_OB-fold"/>
</dbReference>
<dbReference type="Pfam" id="PF00313">
    <property type="entry name" value="CSD"/>
    <property type="match status" value="1"/>
</dbReference>
<dbReference type="EMBL" id="LQPH01000171">
    <property type="protein sequence ID" value="ORW15734.1"/>
    <property type="molecule type" value="Genomic_DNA"/>
</dbReference>
<dbReference type="PROSITE" id="PS51857">
    <property type="entry name" value="CSD_2"/>
    <property type="match status" value="1"/>
</dbReference>
<accession>A0A0F5N9K4</accession>
<gene>
    <name evidence="6" type="ORF">AWC17_16860</name>
</gene>
<dbReference type="Gene3D" id="2.40.50.140">
    <property type="entry name" value="Nucleic acid-binding proteins"/>
    <property type="match status" value="1"/>
</dbReference>
<feature type="domain" description="CSD" evidence="5">
    <location>
        <begin position="1"/>
        <end position="66"/>
    </location>
</feature>
<dbReference type="SUPFAM" id="SSF50249">
    <property type="entry name" value="Nucleic acid-binding proteins"/>
    <property type="match status" value="1"/>
</dbReference>
<evidence type="ECO:0000259" key="5">
    <source>
        <dbReference type="PROSITE" id="PS51857"/>
    </source>
</evidence>